<dbReference type="Pfam" id="PF03399">
    <property type="entry name" value="SAC3_GANP"/>
    <property type="match status" value="1"/>
</dbReference>
<dbReference type="Gene3D" id="1.25.40.990">
    <property type="match status" value="1"/>
</dbReference>
<dbReference type="GO" id="GO:0005819">
    <property type="term" value="C:spindle"/>
    <property type="evidence" value="ECO:0007669"/>
    <property type="project" value="TreeGrafter"/>
</dbReference>
<dbReference type="GO" id="GO:0051225">
    <property type="term" value="P:spindle assembly"/>
    <property type="evidence" value="ECO:0007669"/>
    <property type="project" value="TreeGrafter"/>
</dbReference>
<evidence type="ECO:0000259" key="1">
    <source>
        <dbReference type="Pfam" id="PF03399"/>
    </source>
</evidence>
<keyword evidence="3" id="KW-1185">Reference proteome</keyword>
<gene>
    <name evidence="2" type="ORF">WA026_016535</name>
</gene>
<feature type="domain" description="SAC3/GANP/THP3 conserved" evidence="1">
    <location>
        <begin position="8"/>
        <end position="280"/>
    </location>
</feature>
<name>A0AAW1VGD4_9CUCU</name>
<dbReference type="InterPro" id="IPR005062">
    <property type="entry name" value="SAC3/GANP/THP3_conserved"/>
</dbReference>
<dbReference type="PANTHER" id="PTHR12436">
    <property type="entry name" value="80 KDA MCM3-ASSOCIATED PROTEIN"/>
    <property type="match status" value="1"/>
</dbReference>
<proteinExistence type="predicted"/>
<dbReference type="GO" id="GO:0051298">
    <property type="term" value="P:centrosome duplication"/>
    <property type="evidence" value="ECO:0007669"/>
    <property type="project" value="TreeGrafter"/>
</dbReference>
<reference evidence="2 3" key="1">
    <citation type="submission" date="2023-03" db="EMBL/GenBank/DDBJ databases">
        <title>Genome insight into feeding habits of ladybird beetles.</title>
        <authorList>
            <person name="Li H.-S."/>
            <person name="Huang Y.-H."/>
            <person name="Pang H."/>
        </authorList>
    </citation>
    <scope>NUCLEOTIDE SEQUENCE [LARGE SCALE GENOMIC DNA]</scope>
    <source>
        <strain evidence="2">SYSU_2023b</strain>
        <tissue evidence="2">Whole body</tissue>
    </source>
</reference>
<comment type="caution">
    <text evidence="2">The sequence shown here is derived from an EMBL/GenBank/DDBJ whole genome shotgun (WGS) entry which is preliminary data.</text>
</comment>
<dbReference type="PANTHER" id="PTHR12436:SF38">
    <property type="entry name" value="SAC3 DOMAIN-CONTAINING PROTEIN 1"/>
    <property type="match status" value="1"/>
</dbReference>
<protein>
    <recommendedName>
        <fullName evidence="1">SAC3/GANP/THP3 conserved domain-containing protein</fullName>
    </recommendedName>
</protein>
<dbReference type="EMBL" id="JARQZJ010000130">
    <property type="protein sequence ID" value="KAK9891738.1"/>
    <property type="molecule type" value="Genomic_DNA"/>
</dbReference>
<organism evidence="2 3">
    <name type="scientific">Henosepilachna vigintioctopunctata</name>
    <dbReference type="NCBI Taxonomy" id="420089"/>
    <lineage>
        <taxon>Eukaryota</taxon>
        <taxon>Metazoa</taxon>
        <taxon>Ecdysozoa</taxon>
        <taxon>Arthropoda</taxon>
        <taxon>Hexapoda</taxon>
        <taxon>Insecta</taxon>
        <taxon>Pterygota</taxon>
        <taxon>Neoptera</taxon>
        <taxon>Endopterygota</taxon>
        <taxon>Coleoptera</taxon>
        <taxon>Polyphaga</taxon>
        <taxon>Cucujiformia</taxon>
        <taxon>Coccinelloidea</taxon>
        <taxon>Coccinellidae</taxon>
        <taxon>Epilachninae</taxon>
        <taxon>Epilachnini</taxon>
        <taxon>Henosepilachna</taxon>
    </lineage>
</organism>
<dbReference type="InterPro" id="IPR045107">
    <property type="entry name" value="SAC3/GANP/THP3"/>
</dbReference>
<dbReference type="AlphaFoldDB" id="A0AAW1VGD4"/>
<evidence type="ECO:0000313" key="3">
    <source>
        <dbReference type="Proteomes" id="UP001431783"/>
    </source>
</evidence>
<sequence>MKRVPEKLNKPKADPNRVVKEFNRSAAGKSMTNENNLRPPEVLLQTLHYLLHDVINDTQVSWIVKYNFITDRLRSIRQDMVIQNTSKAYSICLLQPIVRFHAYSAYKLCDQEISAFDPHLNNKHLQECLKRLLVIYDEIEEMLKWNSRDFNDLEFLKESRPFFEALYVVLNLGNEVALHRVLKLSHTWRTPLVKKSILISLNYLRCNYLRACRYIKHLPPILLAISALHLTEIRSKALEMMSVAYNSKILTFPLTSLKYLLLYDTEEDVIQDCRSFGLELMNDSVRFNKNSFKKQTVKIMKKKTQFVERVLESMDESDMLLFS</sequence>
<dbReference type="Proteomes" id="UP001431783">
    <property type="component" value="Unassembled WGS sequence"/>
</dbReference>
<evidence type="ECO:0000313" key="2">
    <source>
        <dbReference type="EMBL" id="KAK9891738.1"/>
    </source>
</evidence>
<dbReference type="GO" id="GO:0005634">
    <property type="term" value="C:nucleus"/>
    <property type="evidence" value="ECO:0007669"/>
    <property type="project" value="TreeGrafter"/>
</dbReference>
<dbReference type="GO" id="GO:0005813">
    <property type="term" value="C:centrosome"/>
    <property type="evidence" value="ECO:0007669"/>
    <property type="project" value="TreeGrafter"/>
</dbReference>
<accession>A0AAW1VGD4</accession>